<dbReference type="InterPro" id="IPR013625">
    <property type="entry name" value="PTB"/>
</dbReference>
<dbReference type="Proteomes" id="UP000694557">
    <property type="component" value="Unassembled WGS sequence"/>
</dbReference>
<dbReference type="InterPro" id="IPR051484">
    <property type="entry name" value="Tensin_PTEN_phosphatase"/>
</dbReference>
<evidence type="ECO:0000313" key="5">
    <source>
        <dbReference type="Ensembl" id="ENSOKIP00005076566.1"/>
    </source>
</evidence>
<dbReference type="Gene3D" id="3.30.505.10">
    <property type="entry name" value="SH2 domain"/>
    <property type="match status" value="1"/>
</dbReference>
<evidence type="ECO:0000256" key="2">
    <source>
        <dbReference type="ARBA" id="ARBA00022999"/>
    </source>
</evidence>
<dbReference type="GO" id="GO:0005925">
    <property type="term" value="C:focal adhesion"/>
    <property type="evidence" value="ECO:0007669"/>
    <property type="project" value="UniProtKB-SubCell"/>
</dbReference>
<name>A0A8C7INY3_ONCKI</name>
<evidence type="ECO:0000256" key="1">
    <source>
        <dbReference type="ARBA" id="ARBA00004246"/>
    </source>
</evidence>
<dbReference type="Pfam" id="PF00017">
    <property type="entry name" value="SH2"/>
    <property type="match status" value="1"/>
</dbReference>
<proteinExistence type="predicted"/>
<dbReference type="Ensembl" id="ENSOKIT00005081589.1">
    <property type="protein sequence ID" value="ENSOKIP00005076566.1"/>
    <property type="gene ID" value="ENSOKIG00005033104.1"/>
</dbReference>
<dbReference type="Gene3D" id="2.30.29.30">
    <property type="entry name" value="Pleckstrin-homology domain (PH domain)/Phosphotyrosine-binding domain (PTB)"/>
    <property type="match status" value="1"/>
</dbReference>
<reference evidence="5" key="2">
    <citation type="submission" date="2025-09" db="UniProtKB">
        <authorList>
            <consortium name="Ensembl"/>
        </authorList>
    </citation>
    <scope>IDENTIFICATION</scope>
</reference>
<dbReference type="SUPFAM" id="SSF50729">
    <property type="entry name" value="PH domain-like"/>
    <property type="match status" value="1"/>
</dbReference>
<dbReference type="InterPro" id="IPR011993">
    <property type="entry name" value="PH-like_dom_sf"/>
</dbReference>
<gene>
    <name evidence="5" type="primary">TNS4</name>
</gene>
<evidence type="ECO:0000256" key="3">
    <source>
        <dbReference type="PROSITE-ProRule" id="PRU00191"/>
    </source>
</evidence>
<dbReference type="CDD" id="cd01213">
    <property type="entry name" value="PTB_tensin"/>
    <property type="match status" value="1"/>
</dbReference>
<evidence type="ECO:0000313" key="6">
    <source>
        <dbReference type="Proteomes" id="UP000694557"/>
    </source>
</evidence>
<dbReference type="PANTHER" id="PTHR45734">
    <property type="entry name" value="TENSIN"/>
    <property type="match status" value="1"/>
</dbReference>
<dbReference type="GeneTree" id="ENSGT00940000160142"/>
<comment type="subcellular location">
    <subcellularLocation>
        <location evidence="1">Cell junction</location>
        <location evidence="1">Focal adhesion</location>
    </subcellularLocation>
</comment>
<organism evidence="5 6">
    <name type="scientific">Oncorhynchus kisutch</name>
    <name type="common">Coho salmon</name>
    <name type="synonym">Salmo kisutch</name>
    <dbReference type="NCBI Taxonomy" id="8019"/>
    <lineage>
        <taxon>Eukaryota</taxon>
        <taxon>Metazoa</taxon>
        <taxon>Chordata</taxon>
        <taxon>Craniata</taxon>
        <taxon>Vertebrata</taxon>
        <taxon>Euteleostomi</taxon>
        <taxon>Actinopterygii</taxon>
        <taxon>Neopterygii</taxon>
        <taxon>Teleostei</taxon>
        <taxon>Protacanthopterygii</taxon>
        <taxon>Salmoniformes</taxon>
        <taxon>Salmonidae</taxon>
        <taxon>Salmoninae</taxon>
        <taxon>Oncorhynchus</taxon>
    </lineage>
</organism>
<evidence type="ECO:0000259" key="4">
    <source>
        <dbReference type="PROSITE" id="PS50001"/>
    </source>
</evidence>
<keyword evidence="2 3" id="KW-0727">SH2 domain</keyword>
<feature type="domain" description="SH2" evidence="4">
    <location>
        <begin position="349"/>
        <end position="458"/>
    </location>
</feature>
<protein>
    <submittedName>
        <fullName evidence="5">Tensin 4</fullName>
    </submittedName>
</protein>
<dbReference type="InterPro" id="IPR000980">
    <property type="entry name" value="SH2"/>
</dbReference>
<sequence>MPIAGAMSHIIPNHILRVGQSTCLDSAREAALGCSPSTMIDPNGSCSEQDDLDISLDNLNQLILELDPTFDPIYFNKRSQSSSLHTAPTSSGVLPLSSPEDFSPDEDVSSCVARGCAPRHISTSISPSCSIPIPLSSASGSRCSPQGSLVFSDASSRPPLPCGSVVRRRLPSTQGGDVGMCSSPVTLRMSHSHRNSAVSMISTSPGSETSYMMGSYQSLLSDGEGDSPESHLLYRTSSSYSDVSRSSTRLFTNKRSPTGPSPLGHFQGIHSSPASLAGSLTDIPVVLVNGAPEQELSPQSPPEAMVPDIQIKQRPSFRPSSPSPSHSLQGHFQGNQHSMKFVMDTSQFWFRPHINRVQAEAIVIDKEPGTFVVRDSTSFRGSFGLAMKVDQAPVNISPTGQSAEGSSDLVRHFLIESSAKGVRIKGSSHEPYFGSLSALVFQHTVTPYALPCKLLLQSHDLNKGQEETNDRSAPEDKTKTACNFLYLSAIPTETLTGPCAVQKAVSSTFTMDLSTITPTIVNLKVSPKGVTLTDIQRKLFFRRHYPAHMLSYSGEDPDKRLWHKSSKPARIFGIVAKGTEAGRENVCHVFAEYDPLQPCNLTIELTQGIIFKP</sequence>
<dbReference type="InterPro" id="IPR036860">
    <property type="entry name" value="SH2_dom_sf"/>
</dbReference>
<accession>A0A8C7INY3</accession>
<dbReference type="PROSITE" id="PS50001">
    <property type="entry name" value="SH2"/>
    <property type="match status" value="1"/>
</dbReference>
<dbReference type="InterPro" id="IPR033929">
    <property type="entry name" value="Tensin_PTB"/>
</dbReference>
<dbReference type="SUPFAM" id="SSF55550">
    <property type="entry name" value="SH2 domain"/>
    <property type="match status" value="1"/>
</dbReference>
<dbReference type="Pfam" id="PF08416">
    <property type="entry name" value="PTB"/>
    <property type="match status" value="1"/>
</dbReference>
<dbReference type="AlphaFoldDB" id="A0A8C7INY3"/>
<keyword evidence="6" id="KW-1185">Reference proteome</keyword>
<reference evidence="5" key="1">
    <citation type="submission" date="2025-08" db="UniProtKB">
        <authorList>
            <consortium name="Ensembl"/>
        </authorList>
    </citation>
    <scope>IDENTIFICATION</scope>
</reference>
<dbReference type="SMART" id="SM00252">
    <property type="entry name" value="SH2"/>
    <property type="match status" value="1"/>
</dbReference>
<dbReference type="PANTHER" id="PTHR45734:SF6">
    <property type="entry name" value="TENSIN-4"/>
    <property type="match status" value="1"/>
</dbReference>